<accession>A0ABU3J634</accession>
<evidence type="ECO:0000313" key="5">
    <source>
        <dbReference type="EMBL" id="MDT6970519.1"/>
    </source>
</evidence>
<dbReference type="RefSeq" id="WP_258902940.1">
    <property type="nucleotide sequence ID" value="NZ_BAAAGV010000002.1"/>
</dbReference>
<dbReference type="InterPro" id="IPR029058">
    <property type="entry name" value="AB_hydrolase_fold"/>
</dbReference>
<evidence type="ECO:0000313" key="6">
    <source>
        <dbReference type="Proteomes" id="UP001257895"/>
    </source>
</evidence>
<dbReference type="Gene3D" id="3.40.50.1820">
    <property type="entry name" value="alpha/beta hydrolase"/>
    <property type="match status" value="1"/>
</dbReference>
<dbReference type="EMBL" id="JASKMB010000008">
    <property type="protein sequence ID" value="MDT6970519.1"/>
    <property type="molecule type" value="Genomic_DNA"/>
</dbReference>
<proteinExistence type="inferred from homology"/>
<feature type="region of interest" description="Disordered" evidence="3">
    <location>
        <begin position="1"/>
        <end position="21"/>
    </location>
</feature>
<dbReference type="Proteomes" id="UP001257895">
    <property type="component" value="Unassembled WGS sequence"/>
</dbReference>
<dbReference type="InterPro" id="IPR000383">
    <property type="entry name" value="Xaa-Pro-like_dom"/>
</dbReference>
<keyword evidence="2 5" id="KW-0378">Hydrolase</keyword>
<reference evidence="5 6" key="1">
    <citation type="submission" date="2023-05" db="EMBL/GenBank/DDBJ databases">
        <title>Streptomyces fuscus sp. nov., a brown-black pigment producing actinomyces isolated from dry sand of Sea duck farm.</title>
        <authorList>
            <person name="Xie J."/>
            <person name="Shen N."/>
        </authorList>
    </citation>
    <scope>NUCLEOTIDE SEQUENCE [LARGE SCALE GENOMIC DNA]</scope>
    <source>
        <strain evidence="5 6">CGMCC 4.1883</strain>
    </source>
</reference>
<dbReference type="SUPFAM" id="SSF53474">
    <property type="entry name" value="alpha/beta-Hydrolases"/>
    <property type="match status" value="1"/>
</dbReference>
<organism evidence="5 6">
    <name type="scientific">Streptomyces thermocarboxydus</name>
    <dbReference type="NCBI Taxonomy" id="59299"/>
    <lineage>
        <taxon>Bacteria</taxon>
        <taxon>Bacillati</taxon>
        <taxon>Actinomycetota</taxon>
        <taxon>Actinomycetes</taxon>
        <taxon>Kitasatosporales</taxon>
        <taxon>Streptomycetaceae</taxon>
        <taxon>Streptomyces</taxon>
    </lineage>
</organism>
<sequence>MDQRPPLERHPSPWPSFRTTQRDEECTMAETHDGTFTTSEEWFDSAGTRCAARVYRPTDADQPLPVIVMAHGFGAVRALRLYAYAERFASAGYAVVVFDYRNFGESEGEPRQVLDIGMQHEDWRAALRYARSLEGIDHSRIVAWGTSFAGGHVITLAGQGEPLAAVIAQVPHVSGPAAVRSTGLRAALRVGVPGIRDAIASLLGREPVYVESVGLPGSTAMMTSPDAYPGMHTLLRESGLKEDAYPHTVAARIALKIGLYSPQRWAGNITCPALVQIVAQDAITPKRVAERAAGKMQQSTVRVYEGGHFDPYVDPLFDTVVADQIEFLHRHVPPLPKKRA</sequence>
<feature type="domain" description="Xaa-Pro dipeptidyl-peptidase-like" evidence="4">
    <location>
        <begin position="47"/>
        <end position="184"/>
    </location>
</feature>
<evidence type="ECO:0000256" key="1">
    <source>
        <dbReference type="ARBA" id="ARBA00008645"/>
    </source>
</evidence>
<dbReference type="InterPro" id="IPR050261">
    <property type="entry name" value="FrsA_esterase"/>
</dbReference>
<evidence type="ECO:0000259" key="4">
    <source>
        <dbReference type="Pfam" id="PF02129"/>
    </source>
</evidence>
<comment type="similarity">
    <text evidence="1">Belongs to the AB hydrolase superfamily.</text>
</comment>
<dbReference type="Pfam" id="PF02129">
    <property type="entry name" value="Peptidase_S15"/>
    <property type="match status" value="1"/>
</dbReference>
<feature type="compositionally biased region" description="Basic and acidic residues" evidence="3">
    <location>
        <begin position="1"/>
        <end position="11"/>
    </location>
</feature>
<evidence type="ECO:0000256" key="3">
    <source>
        <dbReference type="SAM" id="MobiDB-lite"/>
    </source>
</evidence>
<dbReference type="Gene3D" id="1.10.10.800">
    <property type="match status" value="1"/>
</dbReference>
<name>A0ABU3J634_9ACTN</name>
<comment type="caution">
    <text evidence="5">The sequence shown here is derived from an EMBL/GenBank/DDBJ whole genome shotgun (WGS) entry which is preliminary data.</text>
</comment>
<dbReference type="PANTHER" id="PTHR22946">
    <property type="entry name" value="DIENELACTONE HYDROLASE DOMAIN-CONTAINING PROTEIN-RELATED"/>
    <property type="match status" value="1"/>
</dbReference>
<gene>
    <name evidence="5" type="ORF">QNO05_11795</name>
</gene>
<keyword evidence="6" id="KW-1185">Reference proteome</keyword>
<dbReference type="PANTHER" id="PTHR22946:SF9">
    <property type="entry name" value="POLYKETIDE TRANSFERASE AF380"/>
    <property type="match status" value="1"/>
</dbReference>
<evidence type="ECO:0000256" key="2">
    <source>
        <dbReference type="ARBA" id="ARBA00022801"/>
    </source>
</evidence>
<protein>
    <submittedName>
        <fullName evidence="5">Alpha/beta hydrolase</fullName>
    </submittedName>
</protein>
<dbReference type="GO" id="GO:0016787">
    <property type="term" value="F:hydrolase activity"/>
    <property type="evidence" value="ECO:0007669"/>
    <property type="project" value="UniProtKB-KW"/>
</dbReference>